<gene>
    <name evidence="1" type="ORF">Cboi01_000310500</name>
</gene>
<organism evidence="1 2">
    <name type="scientific">Candida boidinii</name>
    <name type="common">Yeast</name>
    <dbReference type="NCBI Taxonomy" id="5477"/>
    <lineage>
        <taxon>Eukaryota</taxon>
        <taxon>Fungi</taxon>
        <taxon>Dikarya</taxon>
        <taxon>Ascomycota</taxon>
        <taxon>Saccharomycotina</taxon>
        <taxon>Pichiomycetes</taxon>
        <taxon>Pichiales</taxon>
        <taxon>Pichiaceae</taxon>
        <taxon>Ogataea</taxon>
        <taxon>Ogataea/Candida clade</taxon>
    </lineage>
</organism>
<reference evidence="1" key="1">
    <citation type="submission" date="2023-04" db="EMBL/GenBank/DDBJ databases">
        <title>Candida boidinii NBRC 1967.</title>
        <authorList>
            <person name="Ichikawa N."/>
            <person name="Sato H."/>
            <person name="Tonouchi N."/>
        </authorList>
    </citation>
    <scope>NUCLEOTIDE SEQUENCE</scope>
    <source>
        <strain evidence="1">NBRC 1967</strain>
    </source>
</reference>
<protein>
    <submittedName>
        <fullName evidence="1">Unnamed protein product</fullName>
    </submittedName>
</protein>
<dbReference type="EMBL" id="BSXV01001600">
    <property type="protein sequence ID" value="GME93340.1"/>
    <property type="molecule type" value="Genomic_DNA"/>
</dbReference>
<comment type="caution">
    <text evidence="1">The sequence shown here is derived from an EMBL/GenBank/DDBJ whole genome shotgun (WGS) entry which is preliminary data.</text>
</comment>
<proteinExistence type="predicted"/>
<dbReference type="Proteomes" id="UP001165101">
    <property type="component" value="Unassembled WGS sequence"/>
</dbReference>
<evidence type="ECO:0000313" key="2">
    <source>
        <dbReference type="Proteomes" id="UP001165101"/>
    </source>
</evidence>
<name>A0ACB5TQJ0_CANBO</name>
<evidence type="ECO:0000313" key="1">
    <source>
        <dbReference type="EMBL" id="GME93340.1"/>
    </source>
</evidence>
<keyword evidence="2" id="KW-1185">Reference proteome</keyword>
<accession>A0ACB5TQJ0</accession>
<sequence length="490" mass="55574">MAFLFKRNPKTPSELIRFINDQVLKLDGTNDRKKANDELNRYLAQVKIMLTGNGDDIEFQLAANNVPPALPNKKELDLNGTTNNSNTTSTLPANTPQTPNATAPLPFSSFQPDQIAQLSQEVYSTDCLYLLILNLGNMDFDSRKVVTILFSTLLRRKIANRSPTVDYLLSKPKILLNLMKGPERPDTAMNTGIMLRDAIKYEQIAKYLLKEPLFWKYFEYSQIGTFENTTDAFSTLSDFVTVHKKIFSEFLDTSNNLEKFMRYMNSLITCSNYVTKRQSIKLLSFLFLQKSNYQLMSTYVSSPHNLKIIMTLLGDKSKNIQYESFQIFKVFIANPQKAKPISDILIKNRDRLLMFLNSFKIDKNDDGVFTMEKDFVIQQITDLPKIVLNTTVVSPTGFSGQIVPSFESDATEFKSQSENDNGDENVEEDINNIVEPILDPKQEAFAPVIPLPPVPSQENQAISNLDQNKIQTGNGKYPTSNYFGVNKKTA</sequence>